<name>A0A1S9TJP2_BACCE</name>
<feature type="transmembrane region" description="Helical" evidence="1">
    <location>
        <begin position="146"/>
        <end position="164"/>
    </location>
</feature>
<dbReference type="InterPro" id="IPR021359">
    <property type="entry name" value="DUF2812"/>
</dbReference>
<feature type="transmembrane region" description="Helical" evidence="1">
    <location>
        <begin position="117"/>
        <end position="134"/>
    </location>
</feature>
<dbReference type="Pfam" id="PF11193">
    <property type="entry name" value="DUF2812"/>
    <property type="match status" value="1"/>
</dbReference>
<evidence type="ECO:0000313" key="3">
    <source>
        <dbReference type="Proteomes" id="UP000190906"/>
    </source>
</evidence>
<protein>
    <submittedName>
        <fullName evidence="2">Signal peptidase I</fullName>
    </submittedName>
</protein>
<dbReference type="EMBL" id="MUAJ01000029">
    <property type="protein sequence ID" value="OOR10224.1"/>
    <property type="molecule type" value="Genomic_DNA"/>
</dbReference>
<evidence type="ECO:0000313" key="2">
    <source>
        <dbReference type="EMBL" id="OOR10224.1"/>
    </source>
</evidence>
<sequence length="178" mass="21602">METKKIFKPFAVWSLEKEEAFLRNMHQQGWALQKYNIMYTFQKTKPKDVVYKADFRLDYKDSKEKQKEYIEIYEMCGWKHVTSFAKWNYFCKDVEEEKELPDIYSEKETKVQKMKELLQFFSFISITILPSMYNAFLSSTESRVPIWAKVMLGFVGCMYMYLFIRLSWKIKKLKSEIL</sequence>
<proteinExistence type="predicted"/>
<gene>
    <name evidence="2" type="ORF">BW897_23480</name>
</gene>
<accession>A0A1S9TJP2</accession>
<comment type="caution">
    <text evidence="2">The sequence shown here is derived from an EMBL/GenBank/DDBJ whole genome shotgun (WGS) entry which is preliminary data.</text>
</comment>
<dbReference type="Proteomes" id="UP000190906">
    <property type="component" value="Unassembled WGS sequence"/>
</dbReference>
<dbReference type="RefSeq" id="WP_063218329.1">
    <property type="nucleotide sequence ID" value="NZ_MUAJ01000029.1"/>
</dbReference>
<evidence type="ECO:0000256" key="1">
    <source>
        <dbReference type="SAM" id="Phobius"/>
    </source>
</evidence>
<keyword evidence="1" id="KW-1133">Transmembrane helix</keyword>
<keyword evidence="1" id="KW-0812">Transmembrane</keyword>
<reference evidence="2 3" key="1">
    <citation type="submission" date="2017-01" db="EMBL/GenBank/DDBJ databases">
        <title>Bacillus cereus isolates.</title>
        <authorList>
            <person name="Beno S.M."/>
        </authorList>
    </citation>
    <scope>NUCLEOTIDE SEQUENCE [LARGE SCALE GENOMIC DNA]</scope>
    <source>
        <strain evidence="2 3">FSL H8-0485</strain>
    </source>
</reference>
<dbReference type="AlphaFoldDB" id="A0A1S9TJP2"/>
<organism evidence="2 3">
    <name type="scientific">Bacillus cereus</name>
    <dbReference type="NCBI Taxonomy" id="1396"/>
    <lineage>
        <taxon>Bacteria</taxon>
        <taxon>Bacillati</taxon>
        <taxon>Bacillota</taxon>
        <taxon>Bacilli</taxon>
        <taxon>Bacillales</taxon>
        <taxon>Bacillaceae</taxon>
        <taxon>Bacillus</taxon>
        <taxon>Bacillus cereus group</taxon>
    </lineage>
</organism>
<keyword evidence="1" id="KW-0472">Membrane</keyword>